<organism evidence="4 5">
    <name type="scientific">Labeo rohita</name>
    <name type="common">Indian major carp</name>
    <name type="synonym">Cyprinus rohita</name>
    <dbReference type="NCBI Taxonomy" id="84645"/>
    <lineage>
        <taxon>Eukaryota</taxon>
        <taxon>Metazoa</taxon>
        <taxon>Chordata</taxon>
        <taxon>Craniata</taxon>
        <taxon>Vertebrata</taxon>
        <taxon>Euteleostomi</taxon>
        <taxon>Actinopterygii</taxon>
        <taxon>Neopterygii</taxon>
        <taxon>Teleostei</taxon>
        <taxon>Ostariophysi</taxon>
        <taxon>Cypriniformes</taxon>
        <taxon>Cyprinidae</taxon>
        <taxon>Labeoninae</taxon>
        <taxon>Labeonini</taxon>
        <taxon>Labeo</taxon>
    </lineage>
</organism>
<evidence type="ECO:0000313" key="4">
    <source>
        <dbReference type="EMBL" id="KAI2659711.1"/>
    </source>
</evidence>
<name>A0ABQ8MBX1_LABRO</name>
<dbReference type="InterPro" id="IPR035892">
    <property type="entry name" value="C2_domain_sf"/>
</dbReference>
<dbReference type="InterPro" id="IPR039934">
    <property type="entry name" value="C2CD2/C2CD2L"/>
</dbReference>
<feature type="region of interest" description="Disordered" evidence="1">
    <location>
        <begin position="225"/>
        <end position="252"/>
    </location>
</feature>
<evidence type="ECO:0000313" key="5">
    <source>
        <dbReference type="Proteomes" id="UP000830375"/>
    </source>
</evidence>
<evidence type="ECO:0000256" key="1">
    <source>
        <dbReference type="SAM" id="MobiDB-lite"/>
    </source>
</evidence>
<dbReference type="Pfam" id="PF18696">
    <property type="entry name" value="SMP_C2CD2L"/>
    <property type="match status" value="1"/>
</dbReference>
<keyword evidence="2" id="KW-1133">Transmembrane helix</keyword>
<evidence type="ECO:0000256" key="2">
    <source>
        <dbReference type="SAM" id="Phobius"/>
    </source>
</evidence>
<feature type="compositionally biased region" description="Polar residues" evidence="1">
    <location>
        <begin position="513"/>
        <end position="522"/>
    </location>
</feature>
<dbReference type="EMBL" id="JACTAM010000010">
    <property type="protein sequence ID" value="KAI2659711.1"/>
    <property type="molecule type" value="Genomic_DNA"/>
</dbReference>
<dbReference type="SMART" id="SM00239">
    <property type="entry name" value="C2"/>
    <property type="match status" value="1"/>
</dbReference>
<sequence length="650" mass="71694">MSSMEGVFSWVGDWQWLCMVTLFLASVVTLIIYLVLYFSNEPRVGKTPLSHVDSEEADGILCWVLSLKSWKSHWRRAWFRSLNEEARRSQSGIQLTFEEDGVQASELDVDQISSFTKTPGQKNVLCQVVGNKLQFSLSALPSSTSSETPMRYSVKISPLRLQLALQMKEVNEEVEISWGVRHLDSVDLQLMPSFAQGDSESLSETAVNDRLRQVLSRARASVTLSSRPAESAEVKEVRNKTSQVTSPPKPPRAHEWKLLVKNIRVTCKQEDGAAGGMNPQCVLQLDDPPQKVTSSVLTNTSTPAWDQPFIFELSGRSKELNIQVVDNGKPQESGLLGQVSVPFDLVKKHPKGQQTFSLMTKDQVTGSLTTEFTYLEPSEVRSWQTPTPAPTKRVEMDRTVMPCGTVVTTVTAVRSKPGRPLAPESRSPSKSKLAERRVSEQTSLLGAKVSKALSSSDTELLVLNGTDPVAEAAIRQLHESAKQKLKSPDEEMALMAGYAAAMDASMSGASEGTSSEALSSETVAEPSILEPTESLVGANGTDHVEDWESQGEDPDADKTSLSLCISETGSKKGKGSFLHKSAKLFFRRRHQRKEPGMSQSHNDLQYLEHPEAAVMGDREKRTATFRRIINRKLLPRSKSKPNGTVREPPT</sequence>
<dbReference type="PANTHER" id="PTHR21119:SF7">
    <property type="entry name" value="C2 DOMAIN-CONTAINING PROTEIN 2"/>
    <property type="match status" value="1"/>
</dbReference>
<reference evidence="4 5" key="1">
    <citation type="submission" date="2022-01" db="EMBL/GenBank/DDBJ databases">
        <title>A high-quality chromosome-level genome assembly of rohu carp, Labeo rohita.</title>
        <authorList>
            <person name="Arick M.A. II"/>
            <person name="Hsu C.-Y."/>
            <person name="Magbanua Z."/>
            <person name="Pechanova O."/>
            <person name="Grover C."/>
            <person name="Miller E."/>
            <person name="Thrash A."/>
            <person name="Ezzel L."/>
            <person name="Alam S."/>
            <person name="Benzie J."/>
            <person name="Hamilton M."/>
            <person name="Karsi A."/>
            <person name="Lawrence M.L."/>
            <person name="Peterson D.G."/>
        </authorList>
    </citation>
    <scope>NUCLEOTIDE SEQUENCE [LARGE SCALE GENOMIC DNA]</scope>
    <source>
        <strain evidence="5">BAU-BD-2019</strain>
        <tissue evidence="4">Blood</tissue>
    </source>
</reference>
<dbReference type="Pfam" id="PF00168">
    <property type="entry name" value="C2"/>
    <property type="match status" value="1"/>
</dbReference>
<feature type="region of interest" description="Disordered" evidence="1">
    <location>
        <begin position="591"/>
        <end position="650"/>
    </location>
</feature>
<dbReference type="Gene3D" id="2.60.40.150">
    <property type="entry name" value="C2 domain"/>
    <property type="match status" value="1"/>
</dbReference>
<dbReference type="SUPFAM" id="SSF49562">
    <property type="entry name" value="C2 domain (Calcium/lipid-binding domain, CaLB)"/>
    <property type="match status" value="1"/>
</dbReference>
<comment type="caution">
    <text evidence="4">The sequence shown here is derived from an EMBL/GenBank/DDBJ whole genome shotgun (WGS) entry which is preliminary data.</text>
</comment>
<dbReference type="InterPro" id="IPR000008">
    <property type="entry name" value="C2_dom"/>
</dbReference>
<feature type="region of interest" description="Disordered" evidence="1">
    <location>
        <begin position="414"/>
        <end position="441"/>
    </location>
</feature>
<feature type="compositionally biased region" description="Basic and acidic residues" evidence="1">
    <location>
        <begin position="230"/>
        <end position="239"/>
    </location>
</feature>
<feature type="compositionally biased region" description="Acidic residues" evidence="1">
    <location>
        <begin position="545"/>
        <end position="555"/>
    </location>
</feature>
<gene>
    <name evidence="4" type="ORF">H4Q32_022224</name>
</gene>
<feature type="compositionally biased region" description="Basic and acidic residues" evidence="1">
    <location>
        <begin position="606"/>
        <end position="622"/>
    </location>
</feature>
<proteinExistence type="predicted"/>
<accession>A0ABQ8MBX1</accession>
<keyword evidence="5" id="KW-1185">Reference proteome</keyword>
<feature type="compositionally biased region" description="Basic residues" evidence="1">
    <location>
        <begin position="628"/>
        <end position="639"/>
    </location>
</feature>
<dbReference type="InterPro" id="IPR040885">
    <property type="entry name" value="SMP_C2CD2L"/>
</dbReference>
<dbReference type="Proteomes" id="UP000830375">
    <property type="component" value="Unassembled WGS sequence"/>
</dbReference>
<keyword evidence="2" id="KW-0812">Transmembrane</keyword>
<dbReference type="PANTHER" id="PTHR21119">
    <property type="entry name" value="C2 DOMAIN-CONTAINING PROTEIN"/>
    <property type="match status" value="1"/>
</dbReference>
<feature type="transmembrane region" description="Helical" evidence="2">
    <location>
        <begin position="14"/>
        <end position="36"/>
    </location>
</feature>
<keyword evidence="2" id="KW-0472">Membrane</keyword>
<dbReference type="PROSITE" id="PS50004">
    <property type="entry name" value="C2"/>
    <property type="match status" value="1"/>
</dbReference>
<dbReference type="CDD" id="cd21682">
    <property type="entry name" value="SMP_C2CD2"/>
    <property type="match status" value="1"/>
</dbReference>
<evidence type="ECO:0000259" key="3">
    <source>
        <dbReference type="PROSITE" id="PS50004"/>
    </source>
</evidence>
<protein>
    <submittedName>
        <fullName evidence="4">C2 domain-containing protein 2</fullName>
    </submittedName>
</protein>
<feature type="domain" description="C2" evidence="3">
    <location>
        <begin position="238"/>
        <end position="356"/>
    </location>
</feature>
<dbReference type="CDD" id="cd08678">
    <property type="entry name" value="C2_C21orf25-like"/>
    <property type="match status" value="1"/>
</dbReference>
<feature type="region of interest" description="Disordered" evidence="1">
    <location>
        <begin position="507"/>
        <end position="559"/>
    </location>
</feature>